<feature type="region of interest" description="Disordered" evidence="4">
    <location>
        <begin position="604"/>
        <end position="652"/>
    </location>
</feature>
<evidence type="ECO:0000259" key="5">
    <source>
        <dbReference type="PROSITE" id="PS51446"/>
    </source>
</evidence>
<dbReference type="SUPFAM" id="SSF55486">
    <property type="entry name" value="Metalloproteases ('zincins'), catalytic domain"/>
    <property type="match status" value="1"/>
</dbReference>
<accession>A0A075GWJ8</accession>
<dbReference type="AlphaFoldDB" id="A0A075GWJ8"/>
<name>A0A075GWJ8_9EURY</name>
<dbReference type="Pfam" id="PF05375">
    <property type="entry name" value="Pacifastin_I"/>
    <property type="match status" value="1"/>
</dbReference>
<dbReference type="InterPro" id="IPR008037">
    <property type="entry name" value="Pacifastin_dom"/>
</dbReference>
<sequence length="678" mass="76806">MNSRIWLSIALVALLILTSVMPQVQAADPDPMLDDYVEDELTWVDCWMEHKSGNMSAEMQADCDTHFTNSPSSRLYGIRWIFLNVSESDIPDDWIDTQLTNLNHVFGQWDFQFQTDETVVVPNAVAESDDYYDEWTLEEIMPDLRAQLNLSIDIQAALDELKSEMADRHVSQEELDNLTLDSTYSTGGAFRLASRARSESITVVIRPNLDSSGMSGGPTPEFQHSRGGAVELNSNLLVSGSLTTLPHEVGHYFGISHSHAPDFDEAEADFGFEQRWGRLAHDGVAIKRVVGDDWSQPFGEPWVSYDEDAQKLVEFQELMGEAFLWPIWQFLYKGDHQNFDSLADFIQYGESGEIVYRKNFLRNYQFENNEAVEWYGNNCIWNSIAGEAQCRYNEPMEIYTADHPSINNSIFFENGTVSNLMSYITPPSDNFSNRKGITNTQLDMIRFTANTPFRLLLRNHCFDNNSDACSEEPDLECTPGDTQPAEDGCNNCVCTEDGIWACTEMGCPDDEVDRTPRISLWPGKVNQHNENGTWMTDPDGISGGHPNSEYPNDYGGLEVEYCQKFWPTTTQVVLQDHRENITFYTEGNKVAYNTTKDVWICQTEDGGIPEFDPVDNPTWPEGEENQEDNIPEEDPKDDSEEDSDDDEQTGVRIPGFGMAATLSMLGLVALFRSRRNYV</sequence>
<dbReference type="EMBL" id="KF900762">
    <property type="protein sequence ID" value="AIF06183.1"/>
    <property type="molecule type" value="Genomic_DNA"/>
</dbReference>
<dbReference type="InterPro" id="IPR036201">
    <property type="entry name" value="Pacifastin_dom_sf"/>
</dbReference>
<feature type="compositionally biased region" description="Acidic residues" evidence="4">
    <location>
        <begin position="621"/>
        <end position="648"/>
    </location>
</feature>
<evidence type="ECO:0000256" key="1">
    <source>
        <dbReference type="ARBA" id="ARBA00004613"/>
    </source>
</evidence>
<dbReference type="GO" id="GO:0005576">
    <property type="term" value="C:extracellular region"/>
    <property type="evidence" value="ECO:0007669"/>
    <property type="project" value="UniProtKB-SubCell"/>
</dbReference>
<dbReference type="PROSITE" id="PS51446">
    <property type="entry name" value="PACIFASTIN"/>
    <property type="match status" value="1"/>
</dbReference>
<keyword evidence="2" id="KW-0964">Secreted</keyword>
<keyword evidence="3" id="KW-1015">Disulfide bond</keyword>
<evidence type="ECO:0000256" key="4">
    <source>
        <dbReference type="SAM" id="MobiDB-lite"/>
    </source>
</evidence>
<dbReference type="GO" id="GO:0030414">
    <property type="term" value="F:peptidase inhibitor activity"/>
    <property type="evidence" value="ECO:0007669"/>
    <property type="project" value="InterPro"/>
</dbReference>
<evidence type="ECO:0000256" key="2">
    <source>
        <dbReference type="ARBA" id="ARBA00022525"/>
    </source>
</evidence>
<proteinExistence type="predicted"/>
<feature type="domain" description="Pacifastin" evidence="5">
    <location>
        <begin position="474"/>
        <end position="510"/>
    </location>
</feature>
<protein>
    <recommendedName>
        <fullName evidence="5">Pacifastin domain-containing protein</fullName>
    </recommendedName>
</protein>
<organism evidence="6">
    <name type="scientific">uncultured marine group II/III euryarchaeote KM3_190_A05</name>
    <dbReference type="NCBI Taxonomy" id="1457960"/>
    <lineage>
        <taxon>Archaea</taxon>
        <taxon>Methanobacteriati</taxon>
        <taxon>Methanobacteriota</taxon>
        <taxon>environmental samples</taxon>
    </lineage>
</organism>
<reference evidence="6" key="1">
    <citation type="journal article" date="2014" name="Genome Biol. Evol.">
        <title>Pangenome evidence for extensive interdomain horizontal transfer affecting lineage core and shell genes in uncultured planktonic thaumarchaeota and euryarchaeota.</title>
        <authorList>
            <person name="Deschamps P."/>
            <person name="Zivanovic Y."/>
            <person name="Moreira D."/>
            <person name="Rodriguez-Valera F."/>
            <person name="Lopez-Garcia P."/>
        </authorList>
    </citation>
    <scope>NUCLEOTIDE SEQUENCE</scope>
</reference>
<evidence type="ECO:0000256" key="3">
    <source>
        <dbReference type="ARBA" id="ARBA00023157"/>
    </source>
</evidence>
<comment type="subcellular location">
    <subcellularLocation>
        <location evidence="1">Secreted</location>
    </subcellularLocation>
</comment>
<dbReference type="SUPFAM" id="SSF57283">
    <property type="entry name" value="PMP inhibitors"/>
    <property type="match status" value="1"/>
</dbReference>
<evidence type="ECO:0000313" key="6">
    <source>
        <dbReference type="EMBL" id="AIF06183.1"/>
    </source>
</evidence>